<dbReference type="Proteomes" id="UP000599578">
    <property type="component" value="Unassembled WGS sequence"/>
</dbReference>
<dbReference type="PANTHER" id="PTHR43124:SF3">
    <property type="entry name" value="CHLORAMPHENICOL EFFLUX PUMP RV0191"/>
    <property type="match status" value="1"/>
</dbReference>
<evidence type="ECO:0000256" key="2">
    <source>
        <dbReference type="ARBA" id="ARBA00022475"/>
    </source>
</evidence>
<dbReference type="EMBL" id="BMLT01000010">
    <property type="protein sequence ID" value="GGO86166.1"/>
    <property type="molecule type" value="Genomic_DNA"/>
</dbReference>
<accession>A0A917ZMS8</accession>
<feature type="transmembrane region" description="Helical" evidence="6">
    <location>
        <begin position="73"/>
        <end position="92"/>
    </location>
</feature>
<dbReference type="PANTHER" id="PTHR43124">
    <property type="entry name" value="PURINE EFFLUX PUMP PBUE"/>
    <property type="match status" value="1"/>
</dbReference>
<reference evidence="8 9" key="1">
    <citation type="journal article" date="2014" name="Int. J. Syst. Evol. Microbiol.">
        <title>Complete genome sequence of Corynebacterium casei LMG S-19264T (=DSM 44701T), isolated from a smear-ripened cheese.</title>
        <authorList>
            <consortium name="US DOE Joint Genome Institute (JGI-PGF)"/>
            <person name="Walter F."/>
            <person name="Albersmeier A."/>
            <person name="Kalinowski J."/>
            <person name="Ruckert C."/>
        </authorList>
    </citation>
    <scope>NUCLEOTIDE SEQUENCE [LARGE SCALE GENOMIC DNA]</scope>
    <source>
        <strain evidence="8 9">CGMCC 1.7286</strain>
    </source>
</reference>
<feature type="transmembrane region" description="Helical" evidence="6">
    <location>
        <begin position="98"/>
        <end position="116"/>
    </location>
</feature>
<keyword evidence="5 6" id="KW-0472">Membrane</keyword>
<evidence type="ECO:0000259" key="7">
    <source>
        <dbReference type="PROSITE" id="PS50850"/>
    </source>
</evidence>
<evidence type="ECO:0000313" key="9">
    <source>
        <dbReference type="Proteomes" id="UP000599578"/>
    </source>
</evidence>
<comment type="caution">
    <text evidence="8">The sequence shown here is derived from an EMBL/GenBank/DDBJ whole genome shotgun (WGS) entry which is preliminary data.</text>
</comment>
<evidence type="ECO:0000313" key="8">
    <source>
        <dbReference type="EMBL" id="GGO86166.1"/>
    </source>
</evidence>
<evidence type="ECO:0000256" key="6">
    <source>
        <dbReference type="SAM" id="Phobius"/>
    </source>
</evidence>
<feature type="transmembrane region" description="Helical" evidence="6">
    <location>
        <begin position="128"/>
        <end position="147"/>
    </location>
</feature>
<organism evidence="8 9">
    <name type="scientific">Marinobacterium nitratireducens</name>
    <dbReference type="NCBI Taxonomy" id="518897"/>
    <lineage>
        <taxon>Bacteria</taxon>
        <taxon>Pseudomonadati</taxon>
        <taxon>Pseudomonadota</taxon>
        <taxon>Gammaproteobacteria</taxon>
        <taxon>Oceanospirillales</taxon>
        <taxon>Oceanospirillaceae</taxon>
        <taxon>Marinobacterium</taxon>
    </lineage>
</organism>
<gene>
    <name evidence="8" type="ORF">GCM10011348_36380</name>
</gene>
<dbReference type="GO" id="GO:0022857">
    <property type="term" value="F:transmembrane transporter activity"/>
    <property type="evidence" value="ECO:0007669"/>
    <property type="project" value="InterPro"/>
</dbReference>
<keyword evidence="9" id="KW-1185">Reference proteome</keyword>
<protein>
    <submittedName>
        <fullName evidence="8">MFS transporter</fullName>
    </submittedName>
</protein>
<feature type="domain" description="Major facilitator superfamily (MFS) profile" evidence="7">
    <location>
        <begin position="2"/>
        <end position="402"/>
    </location>
</feature>
<dbReference type="Gene3D" id="1.20.1250.20">
    <property type="entry name" value="MFS general substrate transporter like domains"/>
    <property type="match status" value="1"/>
</dbReference>
<feature type="transmembrane region" description="Helical" evidence="6">
    <location>
        <begin position="306"/>
        <end position="325"/>
    </location>
</feature>
<feature type="transmembrane region" description="Helical" evidence="6">
    <location>
        <begin position="7"/>
        <end position="28"/>
    </location>
</feature>
<feature type="transmembrane region" description="Helical" evidence="6">
    <location>
        <begin position="337"/>
        <end position="356"/>
    </location>
</feature>
<dbReference type="AlphaFoldDB" id="A0A917ZMS8"/>
<dbReference type="PROSITE" id="PS50850">
    <property type="entry name" value="MFS"/>
    <property type="match status" value="1"/>
</dbReference>
<sequence>MSVLLRLILPFAFGYMLSYLFRVVGAVVSPALVDELGLSAATLGLISSSYFLAFAACQLPLGVLLDRIEARKLNAILLLIAGAGSLVFAFAGTASELLLGRVLIGVGVSACLMGAFKAYVIWLEPARLPLVNGIQLASGGLGALLATKPVELALGVTDWRGLFMATAVLCALAALLQWFMVPRRAVEPHPGTPEHPLRTVFTIVRDPRFYRVAPASLLQSSTFISVQSLWAGDWLRQVMQLSPSAAADMLFVCACGVTSGFLLMGMIADRLQHLGIPPRALSLAGILAFVALLVLLQFDSGTPSPLLWAMLGFFSTSGSLMFASLAQQFPRHQSGRVSTSLNLGIFVSAFLIQWGLGGIVELWPPDSTGRYPAEAYRVAFALAALIPASGLAWYGLSALRTQLRPKASST</sequence>
<evidence type="ECO:0000256" key="3">
    <source>
        <dbReference type="ARBA" id="ARBA00022692"/>
    </source>
</evidence>
<feature type="transmembrane region" description="Helical" evidence="6">
    <location>
        <begin position="40"/>
        <end position="61"/>
    </location>
</feature>
<keyword evidence="2" id="KW-1003">Cell membrane</keyword>
<dbReference type="Pfam" id="PF07690">
    <property type="entry name" value="MFS_1"/>
    <property type="match status" value="1"/>
</dbReference>
<evidence type="ECO:0000256" key="4">
    <source>
        <dbReference type="ARBA" id="ARBA00022989"/>
    </source>
</evidence>
<feature type="transmembrane region" description="Helical" evidence="6">
    <location>
        <begin position="280"/>
        <end position="300"/>
    </location>
</feature>
<feature type="transmembrane region" description="Helical" evidence="6">
    <location>
        <begin position="376"/>
        <end position="396"/>
    </location>
</feature>
<dbReference type="SUPFAM" id="SSF103473">
    <property type="entry name" value="MFS general substrate transporter"/>
    <property type="match status" value="1"/>
</dbReference>
<feature type="transmembrane region" description="Helical" evidence="6">
    <location>
        <begin position="159"/>
        <end position="179"/>
    </location>
</feature>
<feature type="transmembrane region" description="Helical" evidence="6">
    <location>
        <begin position="209"/>
        <end position="229"/>
    </location>
</feature>
<proteinExistence type="predicted"/>
<dbReference type="RefSeq" id="WP_188862040.1">
    <property type="nucleotide sequence ID" value="NZ_BMLT01000010.1"/>
</dbReference>
<keyword evidence="4 6" id="KW-1133">Transmembrane helix</keyword>
<dbReference type="InterPro" id="IPR050189">
    <property type="entry name" value="MFS_Efflux_Transporters"/>
</dbReference>
<dbReference type="InterPro" id="IPR011701">
    <property type="entry name" value="MFS"/>
</dbReference>
<evidence type="ECO:0000256" key="1">
    <source>
        <dbReference type="ARBA" id="ARBA00004651"/>
    </source>
</evidence>
<dbReference type="GO" id="GO:0005886">
    <property type="term" value="C:plasma membrane"/>
    <property type="evidence" value="ECO:0007669"/>
    <property type="project" value="UniProtKB-SubCell"/>
</dbReference>
<dbReference type="InterPro" id="IPR020846">
    <property type="entry name" value="MFS_dom"/>
</dbReference>
<name>A0A917ZMS8_9GAMM</name>
<evidence type="ECO:0000256" key="5">
    <source>
        <dbReference type="ARBA" id="ARBA00023136"/>
    </source>
</evidence>
<comment type="subcellular location">
    <subcellularLocation>
        <location evidence="1">Cell membrane</location>
        <topology evidence="1">Multi-pass membrane protein</topology>
    </subcellularLocation>
</comment>
<dbReference type="InterPro" id="IPR036259">
    <property type="entry name" value="MFS_trans_sf"/>
</dbReference>
<feature type="transmembrane region" description="Helical" evidence="6">
    <location>
        <begin position="249"/>
        <end position="268"/>
    </location>
</feature>
<keyword evidence="3 6" id="KW-0812">Transmembrane</keyword>